<feature type="compositionally biased region" description="Polar residues" evidence="1">
    <location>
        <begin position="741"/>
        <end position="783"/>
    </location>
</feature>
<name>A0A8H3ENF1_9LECA</name>
<evidence type="ECO:0000313" key="2">
    <source>
        <dbReference type="EMBL" id="CAF9908775.1"/>
    </source>
</evidence>
<feature type="compositionally biased region" description="Low complexity" evidence="1">
    <location>
        <begin position="577"/>
        <end position="589"/>
    </location>
</feature>
<evidence type="ECO:0000256" key="1">
    <source>
        <dbReference type="SAM" id="MobiDB-lite"/>
    </source>
</evidence>
<feature type="compositionally biased region" description="Basic and acidic residues" evidence="1">
    <location>
        <begin position="541"/>
        <end position="559"/>
    </location>
</feature>
<protein>
    <submittedName>
        <fullName evidence="2">Uncharacterized protein</fullName>
    </submittedName>
</protein>
<feature type="region of interest" description="Disordered" evidence="1">
    <location>
        <begin position="511"/>
        <end position="589"/>
    </location>
</feature>
<proteinExistence type="predicted"/>
<reference evidence="2" key="1">
    <citation type="submission" date="2021-03" db="EMBL/GenBank/DDBJ databases">
        <authorList>
            <person name="Tagirdzhanova G."/>
        </authorList>
    </citation>
    <scope>NUCLEOTIDE SEQUENCE</scope>
</reference>
<dbReference type="AlphaFoldDB" id="A0A8H3ENF1"/>
<feature type="compositionally biased region" description="Acidic residues" evidence="1">
    <location>
        <begin position="531"/>
        <end position="540"/>
    </location>
</feature>
<feature type="compositionally biased region" description="Polar residues" evidence="1">
    <location>
        <begin position="563"/>
        <end position="576"/>
    </location>
</feature>
<feature type="compositionally biased region" description="Low complexity" evidence="1">
    <location>
        <begin position="451"/>
        <end position="481"/>
    </location>
</feature>
<dbReference type="Proteomes" id="UP000664534">
    <property type="component" value="Unassembled WGS sequence"/>
</dbReference>
<comment type="caution">
    <text evidence="2">The sequence shown here is derived from an EMBL/GenBank/DDBJ whole genome shotgun (WGS) entry which is preliminary data.</text>
</comment>
<gene>
    <name evidence="2" type="ORF">IMSHALPRED_007490</name>
</gene>
<keyword evidence="3" id="KW-1185">Reference proteome</keyword>
<evidence type="ECO:0000313" key="3">
    <source>
        <dbReference type="Proteomes" id="UP000664534"/>
    </source>
</evidence>
<dbReference type="EMBL" id="CAJPDT010000005">
    <property type="protein sequence ID" value="CAF9908775.1"/>
    <property type="molecule type" value="Genomic_DNA"/>
</dbReference>
<feature type="region of interest" description="Disordered" evidence="1">
    <location>
        <begin position="741"/>
        <end position="794"/>
    </location>
</feature>
<accession>A0A8H3ENF1</accession>
<feature type="region of interest" description="Disordered" evidence="1">
    <location>
        <begin position="442"/>
        <end position="483"/>
    </location>
</feature>
<sequence>MHELLQYYLIILCDEPEFLGRMDRFQRNELFNNSSFASSASSASIPSSAPASTSIYVFDGVTFTSGPSGLVAGTATVHPGGTAVTISSHTFSLGPSGSSIAVDGTVSPLSQGITKIPNGSSSTSAIISVSSFASSAAAGPAPSLYTFDGVVFTSAASGLIAGTATVKPGGPAITISSHTFSLGSLGSTIAVDGTLSALKPPQDSTTNSVSISTPSAKTNIYTFDGIVFTSGTGGLVAGTATVKPGGPAITISSHTFSLGPAGSTVAVDGTLSPLTPPQVLTSNSVSKSSASLESSVTLPPSRVYTIDGIALTGNPSSALTIAGSTITPGGPPAIVSSHTFSIPAAASGSEIKVDGTLTHLSIPTATGSASPGSTKSAISAPMTTNPFSTYTIDGVAFTGNPTSLATANWTLTAGGSAMTISSHTFHIPISAKGGAINVDGTLTTLPSPGATGTRSLGSSTRGSRSPAESSANSATSRGSSAESQAAISGYTFMVTATDTAIPAGFSALVSNVDNSTPGSDPNKPNPNDPDGNPDDPEPDEEQKTQEQKSEEQKTEDQKTKTKPGQSSTPITTAPKHSSSTPSSSVTSGDSCDLTVASLTPFTDLATLDTGGITSFGSMTSSAATSTNASSCALTIVSLTPFTDLATLDTGGITSFGSMTSSAATTSNASSCALTVVSLTPFTDLATLDTGGITSLGTATRTATMTETTTNASSCALTVVSLTPFTDLATLDTSEAAITTATPTDTFHSSTGHPSSTIKPTVGSSHTSINDISTSTPATHAISVTPQPQPTSTTSTFNMASTTLDCGAKYSTDSGAIYTSIPRAQTGQILSNIGDFCTPSDNGVGDTLTLKKGEPAYHTMRFDAPGLMLYQFMMLWDPRPECANIPAPEVRDAVPKGPDYWCQVYFDAITNTCDAAPGENKNGGIMYAECVIWAWEAFDGCSGDFAKENNC</sequence>
<dbReference type="OrthoDB" id="5428839at2759"/>
<organism evidence="2 3">
    <name type="scientific">Imshaugia aleurites</name>
    <dbReference type="NCBI Taxonomy" id="172621"/>
    <lineage>
        <taxon>Eukaryota</taxon>
        <taxon>Fungi</taxon>
        <taxon>Dikarya</taxon>
        <taxon>Ascomycota</taxon>
        <taxon>Pezizomycotina</taxon>
        <taxon>Lecanoromycetes</taxon>
        <taxon>OSLEUM clade</taxon>
        <taxon>Lecanoromycetidae</taxon>
        <taxon>Lecanorales</taxon>
        <taxon>Lecanorineae</taxon>
        <taxon>Parmeliaceae</taxon>
        <taxon>Imshaugia</taxon>
    </lineage>
</organism>